<dbReference type="PANTHER" id="PTHR38593:SF1">
    <property type="entry name" value="BLR2558 PROTEIN"/>
    <property type="match status" value="1"/>
</dbReference>
<dbReference type="Gene3D" id="1.20.1260.10">
    <property type="match status" value="1"/>
</dbReference>
<proteinExistence type="predicted"/>
<dbReference type="RefSeq" id="WP_163911056.1">
    <property type="nucleotide sequence ID" value="NZ_JAAGWD010000001.1"/>
</dbReference>
<sequence>MKRYLSTVLLVALTVGMLASCNSNDSIKAAAEQSIAQFEKAGQKNMENDALFVADAASANMLQLQLSQEAIARGVSPEVKAIAQEMEDVHEQMLTELQELGANANFVLPQTLGNAHKDVLEEVSSKEGIAFDLAYIREIRYLHDKLLDSYEDMAEHGVSMEVKQYASKQLPLIRQHLEHAEALEKKIK</sequence>
<keyword evidence="4" id="KW-1185">Reference proteome</keyword>
<accession>A0A6B3LJR9</accession>
<evidence type="ECO:0000313" key="3">
    <source>
        <dbReference type="EMBL" id="NEM96213.1"/>
    </source>
</evidence>
<dbReference type="EMBL" id="JAAGWD010000001">
    <property type="protein sequence ID" value="NEM96213.1"/>
    <property type="molecule type" value="Genomic_DNA"/>
</dbReference>
<keyword evidence="1" id="KW-0732">Signal</keyword>
<organism evidence="3 4">
    <name type="scientific">Pontibacter burrus</name>
    <dbReference type="NCBI Taxonomy" id="2704466"/>
    <lineage>
        <taxon>Bacteria</taxon>
        <taxon>Pseudomonadati</taxon>
        <taxon>Bacteroidota</taxon>
        <taxon>Cytophagia</taxon>
        <taxon>Cytophagales</taxon>
        <taxon>Hymenobacteraceae</taxon>
        <taxon>Pontibacter</taxon>
    </lineage>
</organism>
<dbReference type="InterPro" id="IPR012347">
    <property type="entry name" value="Ferritin-like"/>
</dbReference>
<comment type="caution">
    <text evidence="3">The sequence shown here is derived from an EMBL/GenBank/DDBJ whole genome shotgun (WGS) entry which is preliminary data.</text>
</comment>
<feature type="signal peptide" evidence="1">
    <location>
        <begin position="1"/>
        <end position="19"/>
    </location>
</feature>
<dbReference type="Pfam" id="PF13628">
    <property type="entry name" value="DUF4142"/>
    <property type="match status" value="1"/>
</dbReference>
<protein>
    <submittedName>
        <fullName evidence="3">DUF4142 domain-containing protein</fullName>
    </submittedName>
</protein>
<gene>
    <name evidence="3" type="ORF">GXP69_00775</name>
</gene>
<evidence type="ECO:0000259" key="2">
    <source>
        <dbReference type="Pfam" id="PF13628"/>
    </source>
</evidence>
<feature type="domain" description="DUF4142" evidence="2">
    <location>
        <begin position="48"/>
        <end position="183"/>
    </location>
</feature>
<dbReference type="PANTHER" id="PTHR38593">
    <property type="entry name" value="BLR2558 PROTEIN"/>
    <property type="match status" value="1"/>
</dbReference>
<evidence type="ECO:0000256" key="1">
    <source>
        <dbReference type="SAM" id="SignalP"/>
    </source>
</evidence>
<feature type="chain" id="PRO_5025694265" evidence="1">
    <location>
        <begin position="20"/>
        <end position="188"/>
    </location>
</feature>
<dbReference type="PROSITE" id="PS51257">
    <property type="entry name" value="PROKAR_LIPOPROTEIN"/>
    <property type="match status" value="1"/>
</dbReference>
<name>A0A6B3LJR9_9BACT</name>
<dbReference type="AlphaFoldDB" id="A0A6B3LJR9"/>
<evidence type="ECO:0000313" key="4">
    <source>
        <dbReference type="Proteomes" id="UP000474777"/>
    </source>
</evidence>
<dbReference type="Proteomes" id="UP000474777">
    <property type="component" value="Unassembled WGS sequence"/>
</dbReference>
<reference evidence="3 4" key="1">
    <citation type="submission" date="2020-02" db="EMBL/GenBank/DDBJ databases">
        <authorList>
            <person name="Kim M.K."/>
        </authorList>
    </citation>
    <scope>NUCLEOTIDE SEQUENCE [LARGE SCALE GENOMIC DNA]</scope>
    <source>
        <strain evidence="3 4">BT327</strain>
    </source>
</reference>
<dbReference type="InterPro" id="IPR025419">
    <property type="entry name" value="DUF4142"/>
</dbReference>